<name>A0AA38SXL5_9ASTR</name>
<organism evidence="1 2">
    <name type="scientific">Centaurea solstitialis</name>
    <name type="common">yellow star-thistle</name>
    <dbReference type="NCBI Taxonomy" id="347529"/>
    <lineage>
        <taxon>Eukaryota</taxon>
        <taxon>Viridiplantae</taxon>
        <taxon>Streptophyta</taxon>
        <taxon>Embryophyta</taxon>
        <taxon>Tracheophyta</taxon>
        <taxon>Spermatophyta</taxon>
        <taxon>Magnoliopsida</taxon>
        <taxon>eudicotyledons</taxon>
        <taxon>Gunneridae</taxon>
        <taxon>Pentapetalae</taxon>
        <taxon>asterids</taxon>
        <taxon>campanulids</taxon>
        <taxon>Asterales</taxon>
        <taxon>Asteraceae</taxon>
        <taxon>Carduoideae</taxon>
        <taxon>Cardueae</taxon>
        <taxon>Centaureinae</taxon>
        <taxon>Centaurea</taxon>
    </lineage>
</organism>
<comment type="caution">
    <text evidence="1">The sequence shown here is derived from an EMBL/GenBank/DDBJ whole genome shotgun (WGS) entry which is preliminary data.</text>
</comment>
<dbReference type="EMBL" id="JARYMX010000006">
    <property type="protein sequence ID" value="KAJ9544270.1"/>
    <property type="molecule type" value="Genomic_DNA"/>
</dbReference>
<evidence type="ECO:0000313" key="2">
    <source>
        <dbReference type="Proteomes" id="UP001172457"/>
    </source>
</evidence>
<keyword evidence="2" id="KW-1185">Reference proteome</keyword>
<sequence length="133" mass="15581">MGVMGAEPVIQDCYFENQSDQKERKHLHEEKKKVVFGGDSYTDGMGKRSHELPSELSQMHNTCNVSWSKKYLVDVSSRDILTAFRLLNDLTVERSIAILERYTKSLRIKEIVMANVQWDQEMTQNSIKNRKWR</sequence>
<dbReference type="AlphaFoldDB" id="A0AA38SXL5"/>
<evidence type="ECO:0000313" key="1">
    <source>
        <dbReference type="EMBL" id="KAJ9544270.1"/>
    </source>
</evidence>
<proteinExistence type="predicted"/>
<accession>A0AA38SXL5</accession>
<protein>
    <submittedName>
        <fullName evidence="1">Uncharacterized protein</fullName>
    </submittedName>
</protein>
<reference evidence="1" key="1">
    <citation type="submission" date="2023-03" db="EMBL/GenBank/DDBJ databases">
        <title>Chromosome-scale reference genome and RAD-based genetic map of yellow starthistle (Centaurea solstitialis) reveal putative structural variation and QTLs associated with invader traits.</title>
        <authorList>
            <person name="Reatini B."/>
            <person name="Cang F.A."/>
            <person name="Jiang Q."/>
            <person name="Mckibben M.T.W."/>
            <person name="Barker M.S."/>
            <person name="Rieseberg L.H."/>
            <person name="Dlugosch K.M."/>
        </authorList>
    </citation>
    <scope>NUCLEOTIDE SEQUENCE</scope>
    <source>
        <strain evidence="1">CAN-66</strain>
        <tissue evidence="1">Leaf</tissue>
    </source>
</reference>
<gene>
    <name evidence="1" type="ORF">OSB04_023977</name>
</gene>
<dbReference type="Proteomes" id="UP001172457">
    <property type="component" value="Chromosome 6"/>
</dbReference>